<gene>
    <name evidence="1" type="ORF">J2S11_004451</name>
</gene>
<evidence type="ECO:0000313" key="1">
    <source>
        <dbReference type="EMBL" id="MDQ0168489.1"/>
    </source>
</evidence>
<accession>A0ABT9W5G3</accession>
<reference evidence="1 2" key="1">
    <citation type="submission" date="2023-07" db="EMBL/GenBank/DDBJ databases">
        <title>Genomic Encyclopedia of Type Strains, Phase IV (KMG-IV): sequencing the most valuable type-strain genomes for metagenomic binning, comparative biology and taxonomic classification.</title>
        <authorList>
            <person name="Goeker M."/>
        </authorList>
    </citation>
    <scope>NUCLEOTIDE SEQUENCE [LARGE SCALE GENOMIC DNA]</scope>
    <source>
        <strain evidence="1 2">DSM 12751</strain>
    </source>
</reference>
<dbReference type="Proteomes" id="UP001235840">
    <property type="component" value="Unassembled WGS sequence"/>
</dbReference>
<dbReference type="EMBL" id="JAUSTY010000034">
    <property type="protein sequence ID" value="MDQ0168489.1"/>
    <property type="molecule type" value="Genomic_DNA"/>
</dbReference>
<comment type="caution">
    <text evidence="1">The sequence shown here is derived from an EMBL/GenBank/DDBJ whole genome shotgun (WGS) entry which is preliminary data.</text>
</comment>
<organism evidence="1 2">
    <name type="scientific">Caldalkalibacillus horti</name>
    <dbReference type="NCBI Taxonomy" id="77523"/>
    <lineage>
        <taxon>Bacteria</taxon>
        <taxon>Bacillati</taxon>
        <taxon>Bacillota</taxon>
        <taxon>Bacilli</taxon>
        <taxon>Bacillales</taxon>
        <taxon>Bacillaceae</taxon>
        <taxon>Caldalkalibacillus</taxon>
    </lineage>
</organism>
<keyword evidence="2" id="KW-1185">Reference proteome</keyword>
<sequence>MVSFRSLNEYLYDIKHNLVKKVGAVLLFKLIYGENHSNTSGGQEYCYS</sequence>
<evidence type="ECO:0000313" key="2">
    <source>
        <dbReference type="Proteomes" id="UP001235840"/>
    </source>
</evidence>
<protein>
    <submittedName>
        <fullName evidence="1">Uncharacterized protein</fullName>
    </submittedName>
</protein>
<proteinExistence type="predicted"/>
<dbReference type="RefSeq" id="WP_307398254.1">
    <property type="nucleotide sequence ID" value="NZ_BAAADK010000040.1"/>
</dbReference>
<name>A0ABT9W5G3_9BACI</name>